<keyword evidence="7" id="KW-1185">Reference proteome</keyword>
<dbReference type="Gene3D" id="2.20.28.120">
    <property type="entry name" value="Ribosomal protein L33"/>
    <property type="match status" value="1"/>
</dbReference>
<dbReference type="NCBIfam" id="NF001764">
    <property type="entry name" value="PRK00504.1"/>
    <property type="match status" value="1"/>
</dbReference>
<dbReference type="GO" id="GO:0003735">
    <property type="term" value="F:structural constituent of ribosome"/>
    <property type="evidence" value="ECO:0007669"/>
    <property type="project" value="InterPro"/>
</dbReference>
<dbReference type="NCBIfam" id="NF001860">
    <property type="entry name" value="PRK00595.1"/>
    <property type="match status" value="1"/>
</dbReference>
<evidence type="ECO:0000313" key="6">
    <source>
        <dbReference type="EMBL" id="CRF31789.1"/>
    </source>
</evidence>
<dbReference type="Pfam" id="PF00471">
    <property type="entry name" value="Ribosomal_L33"/>
    <property type="match status" value="1"/>
</dbReference>
<keyword evidence="2 5" id="KW-0689">Ribosomal protein</keyword>
<organism evidence="6 7">
    <name type="scientific">Brachyspira suanatina</name>
    <dbReference type="NCBI Taxonomy" id="381802"/>
    <lineage>
        <taxon>Bacteria</taxon>
        <taxon>Pseudomonadati</taxon>
        <taxon>Spirochaetota</taxon>
        <taxon>Spirochaetia</taxon>
        <taxon>Brachyspirales</taxon>
        <taxon>Brachyspiraceae</taxon>
        <taxon>Brachyspira</taxon>
    </lineage>
</organism>
<dbReference type="GO" id="GO:0005840">
    <property type="term" value="C:ribosome"/>
    <property type="evidence" value="ECO:0007669"/>
    <property type="project" value="UniProtKB-KW"/>
</dbReference>
<evidence type="ECO:0000256" key="2">
    <source>
        <dbReference type="ARBA" id="ARBA00022980"/>
    </source>
</evidence>
<dbReference type="PROSITE" id="PS00582">
    <property type="entry name" value="RIBOSOMAL_L33"/>
    <property type="match status" value="1"/>
</dbReference>
<accession>A0A0G4K4P3</accession>
<dbReference type="Proteomes" id="UP000043763">
    <property type="component" value="Unassembled WGS sequence"/>
</dbReference>
<proteinExistence type="inferred from homology"/>
<evidence type="ECO:0000256" key="1">
    <source>
        <dbReference type="ARBA" id="ARBA00007596"/>
    </source>
</evidence>
<dbReference type="NCBIfam" id="TIGR01023">
    <property type="entry name" value="rpmG_bact"/>
    <property type="match status" value="1"/>
</dbReference>
<dbReference type="PANTHER" id="PTHR43168:SF2">
    <property type="entry name" value="LARGE RIBOSOMAL SUBUNIT PROTEIN BL33C"/>
    <property type="match status" value="1"/>
</dbReference>
<evidence type="ECO:0000313" key="7">
    <source>
        <dbReference type="Proteomes" id="UP000043763"/>
    </source>
</evidence>
<dbReference type="OrthoDB" id="9801333at2"/>
<dbReference type="GO" id="GO:0005737">
    <property type="term" value="C:cytoplasm"/>
    <property type="evidence" value="ECO:0007669"/>
    <property type="project" value="UniProtKB-ARBA"/>
</dbReference>
<dbReference type="GO" id="GO:0006412">
    <property type="term" value="P:translation"/>
    <property type="evidence" value="ECO:0007669"/>
    <property type="project" value="UniProtKB-UniRule"/>
</dbReference>
<dbReference type="AlphaFoldDB" id="A0A0G4K4P3"/>
<reference evidence="7" key="1">
    <citation type="submission" date="2015-04" db="EMBL/GenBank/DDBJ databases">
        <authorList>
            <person name="Mushtaq Mamoona"/>
        </authorList>
    </citation>
    <scope>NUCLEOTIDE SEQUENCE [LARGE SCALE GENOMIC DNA]</scope>
    <source>
        <strain evidence="7">AN4859/03</strain>
    </source>
</reference>
<comment type="similarity">
    <text evidence="1 5">Belongs to the bacterial ribosomal protein bL33 family.</text>
</comment>
<sequence>MAGAKVKTEQIHLQCTECKRKNYITTKNKQNVPEKLELKKYCPHDKKHTIHKELKVSR</sequence>
<dbReference type="HAMAP" id="MF_00294">
    <property type="entry name" value="Ribosomal_bL33"/>
    <property type="match status" value="1"/>
</dbReference>
<dbReference type="InterPro" id="IPR038584">
    <property type="entry name" value="Ribosomal_bL33_sf"/>
</dbReference>
<dbReference type="SUPFAM" id="SSF57829">
    <property type="entry name" value="Zn-binding ribosomal proteins"/>
    <property type="match status" value="1"/>
</dbReference>
<evidence type="ECO:0000256" key="4">
    <source>
        <dbReference type="ARBA" id="ARBA00035176"/>
    </source>
</evidence>
<evidence type="ECO:0000256" key="5">
    <source>
        <dbReference type="HAMAP-Rule" id="MF_00294"/>
    </source>
</evidence>
<dbReference type="GO" id="GO:1990904">
    <property type="term" value="C:ribonucleoprotein complex"/>
    <property type="evidence" value="ECO:0007669"/>
    <property type="project" value="UniProtKB-KW"/>
</dbReference>
<dbReference type="PANTHER" id="PTHR43168">
    <property type="entry name" value="50S RIBOSOMAL PROTEIN L33, CHLOROPLASTIC"/>
    <property type="match status" value="1"/>
</dbReference>
<dbReference type="InterPro" id="IPR011332">
    <property type="entry name" value="Ribosomal_zn-bd"/>
</dbReference>
<protein>
    <recommendedName>
        <fullName evidence="4 5">Large ribosomal subunit protein bL33</fullName>
    </recommendedName>
</protein>
<dbReference type="GeneID" id="66487812"/>
<evidence type="ECO:0000256" key="3">
    <source>
        <dbReference type="ARBA" id="ARBA00023274"/>
    </source>
</evidence>
<gene>
    <name evidence="5" type="primary">rpmG</name>
    <name evidence="6" type="ORF">BRSU_0371</name>
</gene>
<dbReference type="InterPro" id="IPR001705">
    <property type="entry name" value="Ribosomal_bL33"/>
</dbReference>
<dbReference type="EMBL" id="CVLB01000001">
    <property type="protein sequence ID" value="CRF31789.1"/>
    <property type="molecule type" value="Genomic_DNA"/>
</dbReference>
<dbReference type="InterPro" id="IPR018264">
    <property type="entry name" value="Ribosomal_bL33_CS"/>
</dbReference>
<dbReference type="RefSeq" id="WP_008723772.1">
    <property type="nucleotide sequence ID" value="NZ_CVLB01000001.1"/>
</dbReference>
<name>A0A0G4K4P3_9SPIR</name>
<dbReference type="SMR" id="A0A0G4K4P3"/>
<keyword evidence="3 5" id="KW-0687">Ribonucleoprotein</keyword>